<comment type="caution">
    <text evidence="2">The sequence shown here is derived from an EMBL/GenBank/DDBJ whole genome shotgun (WGS) entry which is preliminary data.</text>
</comment>
<evidence type="ECO:0008006" key="4">
    <source>
        <dbReference type="Google" id="ProtNLM"/>
    </source>
</evidence>
<evidence type="ECO:0000313" key="3">
    <source>
        <dbReference type="Proteomes" id="UP001201163"/>
    </source>
</evidence>
<sequence>MREPAAFVPDTLFDGSAPRLSFLELWHCDISWESPLLRGLKHLEMRVPFERPSLTVWLDALDEMSQLKTLTLHGASPIAPPGASLPEIERNVTLPSLTLFEMSSSAKDCGLALAHLILPALTSLCLVVNSRRGDGDDVQKILPYVARHAHGPQDAQPLQSMLVYNNIMCAEILAWTLPDIDVELPNQTAFFDSMHSARVALSITNDDHWSPGINIGIFSAVIEALPLDGLVTLTAQTSSWPLTEQFWLRHAPKWPLLQRVRLTRSTTMGRRESPLLPLLTTLVLVGSALIERKTFILCDALMKRVELGVPLESLDLRKCLAIGRGVELLSEIVADVLCPEKAFEMASEMLSDPVARRLYLEDNDSSGMDDYDYDEEDDSESGSDDEEQDSWGMDDDYHGYGDGETVYW</sequence>
<dbReference type="EMBL" id="JAKELL010000016">
    <property type="protein sequence ID" value="KAH8993957.1"/>
    <property type="molecule type" value="Genomic_DNA"/>
</dbReference>
<feature type="region of interest" description="Disordered" evidence="1">
    <location>
        <begin position="362"/>
        <end position="408"/>
    </location>
</feature>
<dbReference type="SUPFAM" id="SSF52047">
    <property type="entry name" value="RNI-like"/>
    <property type="match status" value="1"/>
</dbReference>
<dbReference type="AlphaFoldDB" id="A0AAD4LKD8"/>
<feature type="compositionally biased region" description="Acidic residues" evidence="1">
    <location>
        <begin position="362"/>
        <end position="394"/>
    </location>
</feature>
<evidence type="ECO:0000313" key="2">
    <source>
        <dbReference type="EMBL" id="KAH8993957.1"/>
    </source>
</evidence>
<keyword evidence="3" id="KW-1185">Reference proteome</keyword>
<evidence type="ECO:0000256" key="1">
    <source>
        <dbReference type="SAM" id="MobiDB-lite"/>
    </source>
</evidence>
<name>A0AAD4LKD8_9AGAM</name>
<proteinExistence type="predicted"/>
<accession>A0AAD4LKD8</accession>
<reference evidence="2" key="1">
    <citation type="submission" date="2022-01" db="EMBL/GenBank/DDBJ databases">
        <title>Comparative genomics reveals a dynamic genome evolution in the ectomycorrhizal milk-cap (Lactarius) mushrooms.</title>
        <authorList>
            <consortium name="DOE Joint Genome Institute"/>
            <person name="Lebreton A."/>
            <person name="Tang N."/>
            <person name="Kuo A."/>
            <person name="LaButti K."/>
            <person name="Drula E."/>
            <person name="Barry K."/>
            <person name="Clum A."/>
            <person name="Lipzen A."/>
            <person name="Mousain D."/>
            <person name="Ng V."/>
            <person name="Wang R."/>
            <person name="Wang X."/>
            <person name="Dai Y."/>
            <person name="Henrissat B."/>
            <person name="Grigoriev I.V."/>
            <person name="Guerin-Laguette A."/>
            <person name="Yu F."/>
            <person name="Martin F.M."/>
        </authorList>
    </citation>
    <scope>NUCLEOTIDE SEQUENCE</scope>
    <source>
        <strain evidence="2">QP</strain>
    </source>
</reference>
<dbReference type="Proteomes" id="UP001201163">
    <property type="component" value="Unassembled WGS sequence"/>
</dbReference>
<organism evidence="2 3">
    <name type="scientific">Lactarius akahatsu</name>
    <dbReference type="NCBI Taxonomy" id="416441"/>
    <lineage>
        <taxon>Eukaryota</taxon>
        <taxon>Fungi</taxon>
        <taxon>Dikarya</taxon>
        <taxon>Basidiomycota</taxon>
        <taxon>Agaricomycotina</taxon>
        <taxon>Agaricomycetes</taxon>
        <taxon>Russulales</taxon>
        <taxon>Russulaceae</taxon>
        <taxon>Lactarius</taxon>
    </lineage>
</organism>
<protein>
    <recommendedName>
        <fullName evidence="4">F-box protein</fullName>
    </recommendedName>
</protein>
<gene>
    <name evidence="2" type="ORF">EDB92DRAFT_1851930</name>
</gene>